<gene>
    <name evidence="2" type="ORF">BDP27DRAFT_1367227</name>
    <name evidence="1" type="ORF">BDP27DRAFT_1507956</name>
</gene>
<dbReference type="EMBL" id="JADNRY010000124">
    <property type="protein sequence ID" value="KAF9064401.1"/>
    <property type="molecule type" value="Genomic_DNA"/>
</dbReference>
<organism evidence="1 3">
    <name type="scientific">Rhodocollybia butyracea</name>
    <dbReference type="NCBI Taxonomy" id="206335"/>
    <lineage>
        <taxon>Eukaryota</taxon>
        <taxon>Fungi</taxon>
        <taxon>Dikarya</taxon>
        <taxon>Basidiomycota</taxon>
        <taxon>Agaricomycotina</taxon>
        <taxon>Agaricomycetes</taxon>
        <taxon>Agaricomycetidae</taxon>
        <taxon>Agaricales</taxon>
        <taxon>Marasmiineae</taxon>
        <taxon>Omphalotaceae</taxon>
        <taxon>Rhodocollybia</taxon>
    </lineage>
</organism>
<evidence type="ECO:0000313" key="2">
    <source>
        <dbReference type="EMBL" id="KAF9064401.1"/>
    </source>
</evidence>
<reference evidence="1" key="1">
    <citation type="submission" date="2020-11" db="EMBL/GenBank/DDBJ databases">
        <authorList>
            <consortium name="DOE Joint Genome Institute"/>
            <person name="Ahrendt S."/>
            <person name="Riley R."/>
            <person name="Andreopoulos W."/>
            <person name="Labutti K."/>
            <person name="Pangilinan J."/>
            <person name="Ruiz-Duenas F.J."/>
            <person name="Barrasa J.M."/>
            <person name="Sanchez-Garcia M."/>
            <person name="Camarero S."/>
            <person name="Miyauchi S."/>
            <person name="Serrano A."/>
            <person name="Linde D."/>
            <person name="Babiker R."/>
            <person name="Drula E."/>
            <person name="Ayuso-Fernandez I."/>
            <person name="Pacheco R."/>
            <person name="Padilla G."/>
            <person name="Ferreira P."/>
            <person name="Barriuso J."/>
            <person name="Kellner H."/>
            <person name="Castanera R."/>
            <person name="Alfaro M."/>
            <person name="Ramirez L."/>
            <person name="Pisabarro A.G."/>
            <person name="Kuo A."/>
            <person name="Tritt A."/>
            <person name="Lipzen A."/>
            <person name="He G."/>
            <person name="Yan M."/>
            <person name="Ng V."/>
            <person name="Cullen D."/>
            <person name="Martin F."/>
            <person name="Rosso M.-N."/>
            <person name="Henrissat B."/>
            <person name="Hibbett D."/>
            <person name="Martinez A.T."/>
            <person name="Grigoriev I.V."/>
        </authorList>
    </citation>
    <scope>NUCLEOTIDE SEQUENCE</scope>
    <source>
        <strain evidence="1">AH 40177</strain>
    </source>
</reference>
<evidence type="ECO:0000313" key="1">
    <source>
        <dbReference type="EMBL" id="KAF9058420.1"/>
    </source>
</evidence>
<dbReference type="Proteomes" id="UP000772434">
    <property type="component" value="Unassembled WGS sequence"/>
</dbReference>
<name>A0A9P5PA62_9AGAR</name>
<keyword evidence="3" id="KW-1185">Reference proteome</keyword>
<sequence length="245" mass="28310">MQSFSRLPSRCETEPRLYAGVSSAPAAVWCRLRYRGKVFIFASVRRLQIPVVTLAYMSQPTSLYCVPGDELLQLNRHPWYLLTHAGRGVEGVYLNLFSDNAQQAAREYPNAQWQHFFSAEQLRLEWTRYCNRASWRDGRKVAWEHGWATLDEAQPLTERSTGCILQARELRCAGDRDTDKRRLENVKDAQGSRRHQMYYAVATDQATVISAHEAASVDRFAEWQGLGYEPKMMITSDFHLVRRFA</sequence>
<evidence type="ECO:0000313" key="3">
    <source>
        <dbReference type="Proteomes" id="UP000772434"/>
    </source>
</evidence>
<accession>A0A9P5PA62</accession>
<comment type="caution">
    <text evidence="1">The sequence shown here is derived from an EMBL/GenBank/DDBJ whole genome shotgun (WGS) entry which is preliminary data.</text>
</comment>
<dbReference type="AlphaFoldDB" id="A0A9P5PA62"/>
<proteinExistence type="predicted"/>
<protein>
    <submittedName>
        <fullName evidence="1">Uncharacterized protein</fullName>
    </submittedName>
</protein>
<dbReference type="EMBL" id="JADNRY010000386">
    <property type="protein sequence ID" value="KAF9058420.1"/>
    <property type="molecule type" value="Genomic_DNA"/>
</dbReference>